<keyword evidence="3" id="KW-0418">Kinase</keyword>
<feature type="domain" description="DAGKc" evidence="1">
    <location>
        <begin position="30"/>
        <end position="84"/>
    </location>
</feature>
<evidence type="ECO:0000259" key="1">
    <source>
        <dbReference type="PROSITE" id="PS50146"/>
    </source>
</evidence>
<organism evidence="3 4">
    <name type="scientific">Acinetobacter baumannii</name>
    <dbReference type="NCBI Taxonomy" id="470"/>
    <lineage>
        <taxon>Bacteria</taxon>
        <taxon>Pseudomonadati</taxon>
        <taxon>Pseudomonadota</taxon>
        <taxon>Gammaproteobacteria</taxon>
        <taxon>Moraxellales</taxon>
        <taxon>Moraxellaceae</taxon>
        <taxon>Acinetobacter</taxon>
        <taxon>Acinetobacter calcoaceticus/baumannii complex</taxon>
    </lineage>
</organism>
<protein>
    <submittedName>
        <fullName evidence="3">NAD(+)/NADH kinase</fullName>
    </submittedName>
</protein>
<keyword evidence="3" id="KW-0808">Transferase</keyword>
<dbReference type="PROSITE" id="PS50146">
    <property type="entry name" value="DAGK"/>
    <property type="match status" value="1"/>
</dbReference>
<evidence type="ECO:0000313" key="4">
    <source>
        <dbReference type="Proteomes" id="UP000634608"/>
    </source>
</evidence>
<dbReference type="AlphaFoldDB" id="A0A8I0FDI7"/>
<evidence type="ECO:0000313" key="2">
    <source>
        <dbReference type="EMBL" id="MBD0222968.1"/>
    </source>
</evidence>
<dbReference type="GO" id="GO:0016301">
    <property type="term" value="F:kinase activity"/>
    <property type="evidence" value="ECO:0007669"/>
    <property type="project" value="UniProtKB-KW"/>
</dbReference>
<name>A0A8I0FDI7_ACIBA</name>
<evidence type="ECO:0000313" key="3">
    <source>
        <dbReference type="EMBL" id="MBD0222974.1"/>
    </source>
</evidence>
<gene>
    <name evidence="2" type="ORF">IAG11_24455</name>
    <name evidence="3" type="ORF">IAG11_24485</name>
</gene>
<dbReference type="Pfam" id="PF00781">
    <property type="entry name" value="DAGK_cat"/>
    <property type="match status" value="1"/>
</dbReference>
<dbReference type="RefSeq" id="WP_188147932.1">
    <property type="nucleotide sequence ID" value="NZ_JACSVK010000952.1"/>
</dbReference>
<dbReference type="Gene3D" id="3.40.50.10330">
    <property type="entry name" value="Probable inorganic polyphosphate/atp-NAD kinase, domain 1"/>
    <property type="match status" value="1"/>
</dbReference>
<feature type="non-terminal residue" evidence="3">
    <location>
        <position position="1"/>
    </location>
</feature>
<dbReference type="InterPro" id="IPR001206">
    <property type="entry name" value="Diacylglycerol_kinase_cat_dom"/>
</dbReference>
<comment type="caution">
    <text evidence="3">The sequence shown here is derived from an EMBL/GenBank/DDBJ whole genome shotgun (WGS) entry which is preliminary data.</text>
</comment>
<sequence>YGFEIQVFELNENTLFDDLINNVIHRHSQNENTGVVVAAGGDGTLNAVATKLKNTSIPMGILPLGTFNYVAKVLEIPLDLLEAA</sequence>
<accession>A0A8I0FDI7</accession>
<dbReference type="InterPro" id="IPR017438">
    <property type="entry name" value="ATP-NAD_kinase_N"/>
</dbReference>
<reference evidence="3" key="1">
    <citation type="submission" date="2020-08" db="EMBL/GenBank/DDBJ databases">
        <title>Diversity of carbapenem-resistant Acinetobacter baumannii and bacteriophage-mediated spread of the Oxa23 carbapenemase.</title>
        <authorList>
            <person name="Abouelfetouh A."/>
            <person name="Mattock J."/>
            <person name="Turner D."/>
            <person name="Li E."/>
            <person name="Evans B.A."/>
        </authorList>
    </citation>
    <scope>NUCLEOTIDE SEQUENCE</scope>
    <source>
        <strain evidence="3">A86</strain>
    </source>
</reference>
<proteinExistence type="predicted"/>
<dbReference type="Proteomes" id="UP000634608">
    <property type="component" value="Unassembled WGS sequence"/>
</dbReference>
<dbReference type="InterPro" id="IPR016064">
    <property type="entry name" value="NAD/diacylglycerol_kinase_sf"/>
</dbReference>
<dbReference type="SUPFAM" id="SSF111331">
    <property type="entry name" value="NAD kinase/diacylglycerol kinase-like"/>
    <property type="match status" value="1"/>
</dbReference>
<feature type="non-terminal residue" evidence="3">
    <location>
        <position position="84"/>
    </location>
</feature>
<dbReference type="EMBL" id="JACSVK010000958">
    <property type="protein sequence ID" value="MBD0222974.1"/>
    <property type="molecule type" value="Genomic_DNA"/>
</dbReference>
<dbReference type="EMBL" id="JACSVK010000952">
    <property type="protein sequence ID" value="MBD0222968.1"/>
    <property type="molecule type" value="Genomic_DNA"/>
</dbReference>